<name>A0A517YNR4_9BACT</name>
<gene>
    <name evidence="1" type="ORF">ETAA8_70100</name>
</gene>
<dbReference type="KEGG" id="aagg:ETAA8_70100"/>
<dbReference type="AlphaFoldDB" id="A0A517YNR4"/>
<dbReference type="SUPFAM" id="SSF158446">
    <property type="entry name" value="IVS-encoded protein-like"/>
    <property type="match status" value="1"/>
</dbReference>
<dbReference type="InterPro" id="IPR036583">
    <property type="entry name" value="23S_rRNA_IVS_sf"/>
</dbReference>
<dbReference type="Gene3D" id="1.20.1440.60">
    <property type="entry name" value="23S rRNA-intervening sequence"/>
    <property type="match status" value="1"/>
</dbReference>
<dbReference type="EMBL" id="CP036274">
    <property type="protein sequence ID" value="QDU31849.1"/>
    <property type="molecule type" value="Genomic_DNA"/>
</dbReference>
<sequence length="120" mass="13240">MTKSAEAMKLRTKEFALRVIKMVRSLPKDFAAQTIGKQVLRSATSVGANYRAASRGRSAAEFRAKIGIVLEECDETAYWIELVRDSGILPPTRLVPLLQEASEITAMMVASLNTSKRNNP</sequence>
<evidence type="ECO:0008006" key="3">
    <source>
        <dbReference type="Google" id="ProtNLM"/>
    </source>
</evidence>
<dbReference type="RefSeq" id="WP_145099686.1">
    <property type="nucleotide sequence ID" value="NZ_CP036274.1"/>
</dbReference>
<dbReference type="PIRSF" id="PIRSF035652">
    <property type="entry name" value="CHP02436"/>
    <property type="match status" value="1"/>
</dbReference>
<evidence type="ECO:0000313" key="2">
    <source>
        <dbReference type="Proteomes" id="UP000315017"/>
    </source>
</evidence>
<dbReference type="PANTHER" id="PTHR38471">
    <property type="entry name" value="FOUR HELIX BUNDLE PROTEIN"/>
    <property type="match status" value="1"/>
</dbReference>
<organism evidence="1 2">
    <name type="scientific">Anatilimnocola aggregata</name>
    <dbReference type="NCBI Taxonomy" id="2528021"/>
    <lineage>
        <taxon>Bacteria</taxon>
        <taxon>Pseudomonadati</taxon>
        <taxon>Planctomycetota</taxon>
        <taxon>Planctomycetia</taxon>
        <taxon>Pirellulales</taxon>
        <taxon>Pirellulaceae</taxon>
        <taxon>Anatilimnocola</taxon>
    </lineage>
</organism>
<keyword evidence="2" id="KW-1185">Reference proteome</keyword>
<protein>
    <recommendedName>
        <fullName evidence="3">Four helix bundle protein</fullName>
    </recommendedName>
</protein>
<dbReference type="Proteomes" id="UP000315017">
    <property type="component" value="Chromosome"/>
</dbReference>
<evidence type="ECO:0000313" key="1">
    <source>
        <dbReference type="EMBL" id="QDU31849.1"/>
    </source>
</evidence>
<accession>A0A517YNR4</accession>
<reference evidence="1 2" key="1">
    <citation type="submission" date="2019-02" db="EMBL/GenBank/DDBJ databases">
        <title>Deep-cultivation of Planctomycetes and their phenomic and genomic characterization uncovers novel biology.</title>
        <authorList>
            <person name="Wiegand S."/>
            <person name="Jogler M."/>
            <person name="Boedeker C."/>
            <person name="Pinto D."/>
            <person name="Vollmers J."/>
            <person name="Rivas-Marin E."/>
            <person name="Kohn T."/>
            <person name="Peeters S.H."/>
            <person name="Heuer A."/>
            <person name="Rast P."/>
            <person name="Oberbeckmann S."/>
            <person name="Bunk B."/>
            <person name="Jeske O."/>
            <person name="Meyerdierks A."/>
            <person name="Storesund J.E."/>
            <person name="Kallscheuer N."/>
            <person name="Luecker S."/>
            <person name="Lage O.M."/>
            <person name="Pohl T."/>
            <person name="Merkel B.J."/>
            <person name="Hornburger P."/>
            <person name="Mueller R.-W."/>
            <person name="Bruemmer F."/>
            <person name="Labrenz M."/>
            <person name="Spormann A.M."/>
            <person name="Op den Camp H."/>
            <person name="Overmann J."/>
            <person name="Amann R."/>
            <person name="Jetten M.S.M."/>
            <person name="Mascher T."/>
            <person name="Medema M.H."/>
            <person name="Devos D.P."/>
            <person name="Kaster A.-K."/>
            <person name="Ovreas L."/>
            <person name="Rohde M."/>
            <person name="Galperin M.Y."/>
            <person name="Jogler C."/>
        </authorList>
    </citation>
    <scope>NUCLEOTIDE SEQUENCE [LARGE SCALE GENOMIC DNA]</scope>
    <source>
        <strain evidence="1 2">ETA_A8</strain>
    </source>
</reference>
<dbReference type="InterPro" id="IPR012657">
    <property type="entry name" value="23S_rRNA-intervening_sequence"/>
</dbReference>
<dbReference type="NCBIfam" id="TIGR02436">
    <property type="entry name" value="four helix bundle protein"/>
    <property type="match status" value="1"/>
</dbReference>
<dbReference type="PANTHER" id="PTHR38471:SF2">
    <property type="entry name" value="FOUR HELIX BUNDLE PROTEIN"/>
    <property type="match status" value="1"/>
</dbReference>
<dbReference type="Pfam" id="PF05635">
    <property type="entry name" value="23S_rRNA_IVP"/>
    <property type="match status" value="1"/>
</dbReference>
<dbReference type="OrthoDB" id="285993at2"/>
<proteinExistence type="predicted"/>